<feature type="region of interest" description="Disordered" evidence="1">
    <location>
        <begin position="1019"/>
        <end position="1051"/>
    </location>
</feature>
<dbReference type="InterPro" id="IPR007863">
    <property type="entry name" value="Peptidase_M16_C"/>
</dbReference>
<keyword evidence="5" id="KW-1185">Reference proteome</keyword>
<dbReference type="PANTHER" id="PTHR43016">
    <property type="entry name" value="PRESEQUENCE PROTEASE"/>
    <property type="match status" value="1"/>
</dbReference>
<sequence>MPSVKRETHQRIIQQFEADYAPAKFTIYQSERTGMRSVVVDRKGPKVQGYFTLATEIHDDSGAPHTLEHLVFMGSKTYKYKGVLDKLATRAYSNTNAWTATDHTAYTLDTAGWDGFAQILPIYLEHILLPTLTDEGCYTEVHHVDGTGRDAGVVYSEMQGVQNNQAELMELHARRIMYPEGDGFRYETGGMMEQLRVLTADRIREFHKVMYQPKNLCLILVGEINHESLLDILDTFEDGALDDLPPIEARFSRPWVDSKRTPLLSKTTVDRVEFPEADESYGEILIGFFGPDCLNATLDSATNVLLTYLAESSVSVLVNTLVEKEQLASSVYYQVEVRPNLVIWFTLSAVETPKVADVETRFFEILRDAAVKPLDMPYMRECLARFRRQIKFSAESSASVFTDPIIYDHLFSKRDGEILKRSLSSLSDLDELDSWTEIQWKSFLKQWLADADHVSILGVPSKVLSEKLKEDEKARVKAQQEKLGELGLMKLAQKLEQAKAENDKPIPSEVLEQFEIPDTESIHFFPSITARSGLAKKMGPIKNDIQEVIDRDAADLPLFVHVEHIPTNFAHVNLILSTVSVPLKLKPLLSVYLNNFFNTPINQDEKRVEFEKVVAQLEKDTVSYDIDTGSAVGNCELIRIRLIVQQDKYEVAIRWIRDMLFDSIFDIERLKTTVNKLLADVPDEKRSGNGMCYAVNSMIHYTPAASSRAQNTLVKALYLKRILKQLEREPEEIIGRMEALRRSLARFGNARAFVVANVETLPRPISSWKTLVDSFDTSEDLAPLDSRQAVLSDAGKSPGSLAYIVPMPPIDSSFLLLTGKCLDSYAHPKLPALIVALSYLDAVEGPMWVAVRGTGLAYGTSFARETATGLLAFRVYRSPDAFKAYSVAKMVIEEYISGKRPFEKHALEGAVSSIVVDFVNEEPTMSRAALSGFVNQVVRGVGKDWKEEMLKKVRAVKVEEIKEVLQGIVLPVFKPETANLVVSCATIMEEGLKKNFEEAGFKPEVQALTFFQDDYGLKLKDDDESDVEAEGDEEEYGEGEGDGDESISDEE</sequence>
<gene>
    <name evidence="4" type="ORF">EJ05DRAFT_466579</name>
</gene>
<evidence type="ECO:0000256" key="1">
    <source>
        <dbReference type="SAM" id="MobiDB-lite"/>
    </source>
</evidence>
<dbReference type="EMBL" id="ML996574">
    <property type="protein sequence ID" value="KAF2757265.1"/>
    <property type="molecule type" value="Genomic_DNA"/>
</dbReference>
<dbReference type="RefSeq" id="XP_033599716.1">
    <property type="nucleotide sequence ID" value="XM_033742813.1"/>
</dbReference>
<dbReference type="FunFam" id="3.30.830.10:FF:000031">
    <property type="entry name" value="Putative zinc metalloprotease"/>
    <property type="match status" value="1"/>
</dbReference>
<dbReference type="PANTHER" id="PTHR43016:SF16">
    <property type="entry name" value="METALLOPROTEASE, PUTATIVE (AFU_ORTHOLOGUE AFUA_4G07610)-RELATED"/>
    <property type="match status" value="1"/>
</dbReference>
<dbReference type="InterPro" id="IPR011249">
    <property type="entry name" value="Metalloenz_LuxS/M16"/>
</dbReference>
<name>A0A6A6W3Y0_9PEZI</name>
<evidence type="ECO:0000313" key="5">
    <source>
        <dbReference type="Proteomes" id="UP000799437"/>
    </source>
</evidence>
<dbReference type="FunFam" id="3.30.830.10:FF:000015">
    <property type="entry name" value="Putative zinc metalloprotease"/>
    <property type="match status" value="1"/>
</dbReference>
<evidence type="ECO:0000313" key="4">
    <source>
        <dbReference type="EMBL" id="KAF2757265.1"/>
    </source>
</evidence>
<organism evidence="4 5">
    <name type="scientific">Pseudovirgaria hyperparasitica</name>
    <dbReference type="NCBI Taxonomy" id="470096"/>
    <lineage>
        <taxon>Eukaryota</taxon>
        <taxon>Fungi</taxon>
        <taxon>Dikarya</taxon>
        <taxon>Ascomycota</taxon>
        <taxon>Pezizomycotina</taxon>
        <taxon>Dothideomycetes</taxon>
        <taxon>Dothideomycetes incertae sedis</taxon>
        <taxon>Acrospermales</taxon>
        <taxon>Acrospermaceae</taxon>
        <taxon>Pseudovirgaria</taxon>
    </lineage>
</organism>
<dbReference type="Pfam" id="PF00675">
    <property type="entry name" value="Peptidase_M16"/>
    <property type="match status" value="1"/>
</dbReference>
<evidence type="ECO:0000259" key="3">
    <source>
        <dbReference type="Pfam" id="PF05193"/>
    </source>
</evidence>
<dbReference type="AlphaFoldDB" id="A0A6A6W3Y0"/>
<dbReference type="GO" id="GO:0046872">
    <property type="term" value="F:metal ion binding"/>
    <property type="evidence" value="ECO:0007669"/>
    <property type="project" value="InterPro"/>
</dbReference>
<reference evidence="4" key="1">
    <citation type="journal article" date="2020" name="Stud. Mycol.">
        <title>101 Dothideomycetes genomes: a test case for predicting lifestyles and emergence of pathogens.</title>
        <authorList>
            <person name="Haridas S."/>
            <person name="Albert R."/>
            <person name="Binder M."/>
            <person name="Bloem J."/>
            <person name="Labutti K."/>
            <person name="Salamov A."/>
            <person name="Andreopoulos B."/>
            <person name="Baker S."/>
            <person name="Barry K."/>
            <person name="Bills G."/>
            <person name="Bluhm B."/>
            <person name="Cannon C."/>
            <person name="Castanera R."/>
            <person name="Culley D."/>
            <person name="Daum C."/>
            <person name="Ezra D."/>
            <person name="Gonzalez J."/>
            <person name="Henrissat B."/>
            <person name="Kuo A."/>
            <person name="Liang C."/>
            <person name="Lipzen A."/>
            <person name="Lutzoni F."/>
            <person name="Magnuson J."/>
            <person name="Mondo S."/>
            <person name="Nolan M."/>
            <person name="Ohm R."/>
            <person name="Pangilinan J."/>
            <person name="Park H.-J."/>
            <person name="Ramirez L."/>
            <person name="Alfaro M."/>
            <person name="Sun H."/>
            <person name="Tritt A."/>
            <person name="Yoshinaga Y."/>
            <person name="Zwiers L.-H."/>
            <person name="Turgeon B."/>
            <person name="Goodwin S."/>
            <person name="Spatafora J."/>
            <person name="Crous P."/>
            <person name="Grigoriev I."/>
        </authorList>
    </citation>
    <scope>NUCLEOTIDE SEQUENCE</scope>
    <source>
        <strain evidence="4">CBS 121739</strain>
    </source>
</reference>
<dbReference type="FunFam" id="3.30.830.10:FF:000036">
    <property type="entry name" value="Putative zinc metalloprotease"/>
    <property type="match status" value="1"/>
</dbReference>
<dbReference type="SUPFAM" id="SSF63411">
    <property type="entry name" value="LuxS/MPP-like metallohydrolase"/>
    <property type="match status" value="4"/>
</dbReference>
<dbReference type="Proteomes" id="UP000799437">
    <property type="component" value="Unassembled WGS sequence"/>
</dbReference>
<evidence type="ECO:0000259" key="2">
    <source>
        <dbReference type="Pfam" id="PF00675"/>
    </source>
</evidence>
<dbReference type="InterPro" id="IPR011765">
    <property type="entry name" value="Pept_M16_N"/>
</dbReference>
<dbReference type="GeneID" id="54483867"/>
<feature type="compositionally biased region" description="Acidic residues" evidence="1">
    <location>
        <begin position="1022"/>
        <end position="1051"/>
    </location>
</feature>
<protein>
    <submittedName>
        <fullName evidence="4">Metallopeptidase</fullName>
    </submittedName>
</protein>
<feature type="domain" description="Peptidase M16 N-terminal" evidence="2">
    <location>
        <begin position="58"/>
        <end position="139"/>
    </location>
</feature>
<proteinExistence type="predicted"/>
<dbReference type="Pfam" id="PF05193">
    <property type="entry name" value="Peptidase_M16_C"/>
    <property type="match status" value="1"/>
</dbReference>
<dbReference type="OrthoDB" id="4953at2759"/>
<feature type="domain" description="Peptidase M16 C-terminal" evidence="3">
    <location>
        <begin position="198"/>
        <end position="373"/>
    </location>
</feature>
<accession>A0A6A6W3Y0</accession>
<dbReference type="Gene3D" id="3.30.830.10">
    <property type="entry name" value="Metalloenzyme, LuxS/M16 peptidase-like"/>
    <property type="match status" value="4"/>
</dbReference>